<dbReference type="InterPro" id="IPR036736">
    <property type="entry name" value="ACP-like_sf"/>
</dbReference>
<dbReference type="PROSITE" id="PS00012">
    <property type="entry name" value="PHOSPHOPANTETHEINE"/>
    <property type="match status" value="1"/>
</dbReference>
<dbReference type="GO" id="GO:0006633">
    <property type="term" value="P:fatty acid biosynthetic process"/>
    <property type="evidence" value="ECO:0007669"/>
    <property type="project" value="TreeGrafter"/>
</dbReference>
<keyword evidence="3" id="KW-0596">Phosphopantetheine</keyword>
<keyword evidence="4" id="KW-0597">Phosphoprotein</keyword>
<dbReference type="PANTHER" id="PTHR22754">
    <property type="entry name" value="DISCO-INTERACTING PROTEIN 2 DIP2 -RELATED"/>
    <property type="match status" value="1"/>
</dbReference>
<dbReference type="Gene3D" id="3.40.50.720">
    <property type="entry name" value="NAD(P)-binding Rossmann-like Domain"/>
    <property type="match status" value="1"/>
</dbReference>
<dbReference type="Proteomes" id="UP000262882">
    <property type="component" value="Unassembled WGS sequence"/>
</dbReference>
<comment type="cofactor">
    <cofactor evidence="1">
        <name>pantetheine 4'-phosphate</name>
        <dbReference type="ChEBI" id="CHEBI:47942"/>
    </cofactor>
</comment>
<sequence>MTARGAIDQDVRDREPVGDDMLHGIATAVGRVPGVVDAAAVVRRRVRRVAAPKPVPPAPARVDGAPRPPAELDGGPLTVPDGAPATLQAALRRAAETAPDKGTVFIRRDREDETQTYPELLAEAERALAGLRAAGLRPGDSALFVFGDNRAYLTAFWACVLGGFIPAPVAVAPTYRSANEPNRKLRNAWRLLGRPVVLTDAATAAGLVGVRRLWDEPDVRVLTVEELLRCPPDHAWFPATPHDPVLDLLTSGSTGVPKCVRHTNASVAARTHAVAEHCALTGDDVSLIWMPLDHVTVAMYNVRDVFLGARHINARTDHFLGDPLLWLDWMDRHRVTNTWAPNFAFSMVNERAADMAGRSWDLSCVRELVNAGEPVIASTSHRFLQLLAQHGLRPDAIVPCWGMSETCSGVTYTRQSRDDHSAGTVTLDPASLGGPVRRLRPGDAGAVVLSTVGRPIPGVRLCVVGEDGTVLPERRIGELRIDGPTMMRGYFRNDEANSGSYDENGWFRTGDLAFVDDGEVVIAGRVKDQIIVRGINYLAHELESVAGRVDGVRATFVAAAGVREPGAESDQVVIFFVPDEGSEGALPRIAEDVRSVLGREAGLAPDLLVPLGEAEFPKTASGKIQRSALVDRLRSGAFADRTITAADDPAGPGVARRQWAELPASTATADDGGVRLVLAEDEDLRWLGVDGPFVAARRGGEFAEEEPDRYRVSAADRTDLRRLLGSVAARHGRISTIVSALPLSCGGDHLARLTAATAELTALIGALGEHTGDARGGGEDGWPLVLVLTAGALHVRDGDRIDLGVCALPGLVRTAARESVGPRVRHVDLPADRGGWADGLRAELADRDRTGVVAARGRRRWRPVLVPVAESGGTTAPVVVGGRYLITGGLGGIAHGLAAHLVAAYGARLLLVGRSPAEGERGRRLAELAGLGEVRYHRADVADPGALEAAVASAEADWGGPIDGVLHLAAADPTGQWADLERHTLAREEAATFAEQYRAKVAGTLAVARVLESRPGASLVLFGSVNGEFGGHSFGAYSTANAFVTGFADHWHFERRREVRCLAWSMWTGAGMNRGRPAEPARRRGFRDIDPDEGLRLFLGALSSPHHHLLLGLDLSHPEIVEESAPDGLSAGEVVVAYTADGVRPETVRTALDPHVRGCPLPVRLVELPRIPRDAGGAVDAARLLLDAAPHGGRRTLAAPVTDLERRLVRIWSDALDRPKVGRDDSFFELGGDSLRAARLLALVDDRVAVRVTTQELYESPTVAGMAAAIERHRSTVRRRPT</sequence>
<evidence type="ECO:0000256" key="4">
    <source>
        <dbReference type="ARBA" id="ARBA00022553"/>
    </source>
</evidence>
<dbReference type="Gene3D" id="3.30.300.30">
    <property type="match status" value="1"/>
</dbReference>
<dbReference type="OrthoDB" id="3671040at2"/>
<evidence type="ECO:0000259" key="5">
    <source>
        <dbReference type="PROSITE" id="PS50075"/>
    </source>
</evidence>
<dbReference type="InterPro" id="IPR000873">
    <property type="entry name" value="AMP-dep_synth/lig_dom"/>
</dbReference>
<dbReference type="GO" id="GO:0005886">
    <property type="term" value="C:plasma membrane"/>
    <property type="evidence" value="ECO:0007669"/>
    <property type="project" value="TreeGrafter"/>
</dbReference>
<dbReference type="InterPro" id="IPR045851">
    <property type="entry name" value="AMP-bd_C_sf"/>
</dbReference>
<dbReference type="CDD" id="cd05906">
    <property type="entry name" value="A_NRPS_TubE_like"/>
    <property type="match status" value="1"/>
</dbReference>
<dbReference type="FunFam" id="1.10.1200.10:FF:000016">
    <property type="entry name" value="Non-ribosomal peptide synthase"/>
    <property type="match status" value="1"/>
</dbReference>
<accession>A0A372GFM9</accession>
<dbReference type="Pfam" id="PF00550">
    <property type="entry name" value="PP-binding"/>
    <property type="match status" value="1"/>
</dbReference>
<dbReference type="InterPro" id="IPR006162">
    <property type="entry name" value="Ppantetheine_attach_site"/>
</dbReference>
<dbReference type="EMBL" id="QVNQ01000005">
    <property type="protein sequence ID" value="RFS84180.1"/>
    <property type="molecule type" value="Genomic_DNA"/>
</dbReference>
<dbReference type="Pfam" id="PF08659">
    <property type="entry name" value="KR"/>
    <property type="match status" value="1"/>
</dbReference>
<feature type="domain" description="Carrier" evidence="5">
    <location>
        <begin position="1199"/>
        <end position="1274"/>
    </location>
</feature>
<name>A0A372GFM9_9ACTN</name>
<dbReference type="PANTHER" id="PTHR22754:SF32">
    <property type="entry name" value="DISCO-INTERACTING PROTEIN 2"/>
    <property type="match status" value="1"/>
</dbReference>
<evidence type="ECO:0000256" key="1">
    <source>
        <dbReference type="ARBA" id="ARBA00001957"/>
    </source>
</evidence>
<evidence type="ECO:0000256" key="3">
    <source>
        <dbReference type="ARBA" id="ARBA00022450"/>
    </source>
</evidence>
<evidence type="ECO:0000256" key="2">
    <source>
        <dbReference type="ARBA" id="ARBA00006432"/>
    </source>
</evidence>
<evidence type="ECO:0000313" key="6">
    <source>
        <dbReference type="EMBL" id="RFS84180.1"/>
    </source>
</evidence>
<dbReference type="Pfam" id="PF00501">
    <property type="entry name" value="AMP-binding"/>
    <property type="match status" value="1"/>
</dbReference>
<dbReference type="RefSeq" id="WP_117400867.1">
    <property type="nucleotide sequence ID" value="NZ_QVNQ01000005.1"/>
</dbReference>
<dbReference type="SMART" id="SM00822">
    <property type="entry name" value="PKS_KR"/>
    <property type="match status" value="1"/>
</dbReference>
<comment type="caution">
    <text evidence="6">The sequence shown here is derived from an EMBL/GenBank/DDBJ whole genome shotgun (WGS) entry which is preliminary data.</text>
</comment>
<dbReference type="SUPFAM" id="SSF47336">
    <property type="entry name" value="ACP-like"/>
    <property type="match status" value="1"/>
</dbReference>
<dbReference type="InterPro" id="IPR013968">
    <property type="entry name" value="PKS_KR"/>
</dbReference>
<proteinExistence type="inferred from homology"/>
<protein>
    <submittedName>
        <fullName evidence="6">SDR family NAD(P)-dependent oxidoreductase</fullName>
    </submittedName>
</protein>
<organism evidence="6 7">
    <name type="scientific">Actinomadura spongiicola</name>
    <dbReference type="NCBI Taxonomy" id="2303421"/>
    <lineage>
        <taxon>Bacteria</taxon>
        <taxon>Bacillati</taxon>
        <taxon>Actinomycetota</taxon>
        <taxon>Actinomycetes</taxon>
        <taxon>Streptosporangiales</taxon>
        <taxon>Thermomonosporaceae</taxon>
        <taxon>Actinomadura</taxon>
    </lineage>
</organism>
<dbReference type="Gene3D" id="3.40.50.12780">
    <property type="entry name" value="N-terminal domain of ligase-like"/>
    <property type="match status" value="1"/>
</dbReference>
<dbReference type="InterPro" id="IPR036291">
    <property type="entry name" value="NAD(P)-bd_dom_sf"/>
</dbReference>
<dbReference type="InterPro" id="IPR057326">
    <property type="entry name" value="KR_dom"/>
</dbReference>
<dbReference type="InterPro" id="IPR042099">
    <property type="entry name" value="ANL_N_sf"/>
</dbReference>
<dbReference type="SUPFAM" id="SSF51735">
    <property type="entry name" value="NAD(P)-binding Rossmann-fold domains"/>
    <property type="match status" value="2"/>
</dbReference>
<dbReference type="SUPFAM" id="SSF56801">
    <property type="entry name" value="Acetyl-CoA synthetase-like"/>
    <property type="match status" value="1"/>
</dbReference>
<evidence type="ECO:0000313" key="7">
    <source>
        <dbReference type="Proteomes" id="UP000262882"/>
    </source>
</evidence>
<dbReference type="GO" id="GO:0070566">
    <property type="term" value="F:adenylyltransferase activity"/>
    <property type="evidence" value="ECO:0007669"/>
    <property type="project" value="TreeGrafter"/>
</dbReference>
<dbReference type="GO" id="GO:0044550">
    <property type="term" value="P:secondary metabolite biosynthetic process"/>
    <property type="evidence" value="ECO:0007669"/>
    <property type="project" value="UniProtKB-ARBA"/>
</dbReference>
<reference evidence="6 7" key="1">
    <citation type="submission" date="2018-08" db="EMBL/GenBank/DDBJ databases">
        <title>Actinomadura spongicola sp. nov., isolated from marine sponge Leucetta chagosensis.</title>
        <authorList>
            <person name="Li L."/>
            <person name="Lin H.W."/>
        </authorList>
    </citation>
    <scope>NUCLEOTIDE SEQUENCE [LARGE SCALE GENOMIC DNA]</scope>
    <source>
        <strain evidence="6 7">LHW52907</strain>
    </source>
</reference>
<dbReference type="CDD" id="cd08953">
    <property type="entry name" value="KR_2_SDR_x"/>
    <property type="match status" value="1"/>
</dbReference>
<dbReference type="InterPro" id="IPR009081">
    <property type="entry name" value="PP-bd_ACP"/>
</dbReference>
<gene>
    <name evidence="6" type="ORF">D0T12_18715</name>
</gene>
<comment type="similarity">
    <text evidence="2">Belongs to the ATP-dependent AMP-binding enzyme family.</text>
</comment>
<dbReference type="Gene3D" id="1.10.1200.10">
    <property type="entry name" value="ACP-like"/>
    <property type="match status" value="1"/>
</dbReference>
<keyword evidence="7" id="KW-1185">Reference proteome</keyword>
<dbReference type="PROSITE" id="PS50075">
    <property type="entry name" value="CARRIER"/>
    <property type="match status" value="1"/>
</dbReference>